<comment type="similarity">
    <text evidence="1">Belongs to the transferase hexapeptide repeat family.</text>
</comment>
<dbReference type="GO" id="GO:0016740">
    <property type="term" value="F:transferase activity"/>
    <property type="evidence" value="ECO:0007669"/>
    <property type="project" value="UniProtKB-KW"/>
</dbReference>
<dbReference type="PANTHER" id="PTHR43300:SF11">
    <property type="entry name" value="ACETYLTRANSFERASE RV3034C-RELATED"/>
    <property type="match status" value="1"/>
</dbReference>
<keyword evidence="2" id="KW-0808">Transferase</keyword>
<dbReference type="AlphaFoldDB" id="E6VN71"/>
<dbReference type="InterPro" id="IPR011004">
    <property type="entry name" value="Trimer_LpxA-like_sf"/>
</dbReference>
<dbReference type="Proteomes" id="UP000001402">
    <property type="component" value="Chromosome"/>
</dbReference>
<dbReference type="InterPro" id="IPR017694">
    <property type="entry name" value="Phosphonate_tfrase_rpt"/>
</dbReference>
<organism evidence="2 3">
    <name type="scientific">Rhodopseudomonas palustris (strain DX-1)</name>
    <dbReference type="NCBI Taxonomy" id="652103"/>
    <lineage>
        <taxon>Bacteria</taxon>
        <taxon>Pseudomonadati</taxon>
        <taxon>Pseudomonadota</taxon>
        <taxon>Alphaproteobacteria</taxon>
        <taxon>Hyphomicrobiales</taxon>
        <taxon>Nitrobacteraceae</taxon>
        <taxon>Rhodopseudomonas</taxon>
    </lineage>
</organism>
<name>E6VN71_RHOPX</name>
<dbReference type="InterPro" id="IPR050179">
    <property type="entry name" value="Trans_hexapeptide_repeat"/>
</dbReference>
<dbReference type="KEGG" id="rpx:Rpdx1_0753"/>
<dbReference type="eggNOG" id="COG0110">
    <property type="taxonomic scope" value="Bacteria"/>
</dbReference>
<reference evidence="2" key="1">
    <citation type="submission" date="2010-12" db="EMBL/GenBank/DDBJ databases">
        <title>Complete sequence of Rhodopseudomonas palustris DX-1.</title>
        <authorList>
            <consortium name="US DOE Joint Genome Institute"/>
            <person name="Lucas S."/>
            <person name="Copeland A."/>
            <person name="Lapidus A."/>
            <person name="Cheng J.-F."/>
            <person name="Goodwin L."/>
            <person name="Pitluck S."/>
            <person name="Misra M."/>
            <person name="Chertkov O."/>
            <person name="Detter J.C."/>
            <person name="Han C."/>
            <person name="Tapia R."/>
            <person name="Land M."/>
            <person name="Hauser L."/>
            <person name="Kyrpides N."/>
            <person name="Ivanova N."/>
            <person name="Ovchinnikova G."/>
            <person name="Logan B."/>
            <person name="Oda Y."/>
            <person name="Harwood C."/>
            <person name="Woyke T."/>
        </authorList>
    </citation>
    <scope>NUCLEOTIDE SEQUENCE [LARGE SCALE GENOMIC DNA]</scope>
    <source>
        <strain evidence="2">DX-1</strain>
    </source>
</reference>
<dbReference type="CDD" id="cd03349">
    <property type="entry name" value="LbH_XAT"/>
    <property type="match status" value="1"/>
</dbReference>
<dbReference type="NCBIfam" id="TIGR03308">
    <property type="entry name" value="phn_thr-fam"/>
    <property type="match status" value="1"/>
</dbReference>
<dbReference type="HOGENOM" id="CLU_051638_5_0_5"/>
<sequence>MAAKLLSVAPTVDPTAKLHDVTLGAYCEVGARTILNEVAIGDYSYVVNDSQITYTGIGKFCSIAAMTRINPGNHPMQRATQAHFTYRASTYFEGESDDAEFFAWRRSHHVEIGHDVWIGHGAIVLPGRNIGTGAVVAAGAIVTRDVPAYTIVAGNPARPIRRRFSEAVAERLVALAWWDWSHDALRNALPDFRKLSVEDFLDKYEATAMTQRAAGREPAAEQQVTG</sequence>
<dbReference type="EMBL" id="CP002418">
    <property type="protein sequence ID" value="ADU42388.1"/>
    <property type="molecule type" value="Genomic_DNA"/>
</dbReference>
<evidence type="ECO:0000313" key="3">
    <source>
        <dbReference type="Proteomes" id="UP000001402"/>
    </source>
</evidence>
<evidence type="ECO:0000256" key="1">
    <source>
        <dbReference type="ARBA" id="ARBA00007274"/>
    </source>
</evidence>
<dbReference type="STRING" id="652103.Rpdx1_0753"/>
<dbReference type="Gene3D" id="2.160.10.10">
    <property type="entry name" value="Hexapeptide repeat proteins"/>
    <property type="match status" value="1"/>
</dbReference>
<dbReference type="SUPFAM" id="SSF51161">
    <property type="entry name" value="Trimeric LpxA-like enzymes"/>
    <property type="match status" value="1"/>
</dbReference>
<protein>
    <submittedName>
        <fullName evidence="2">Phosphonate metabolim protein, transferase hexapeptide repeat family</fullName>
    </submittedName>
</protein>
<accession>E6VN71</accession>
<gene>
    <name evidence="2" type="ordered locus">Rpdx1_0753</name>
</gene>
<dbReference type="PANTHER" id="PTHR43300">
    <property type="entry name" value="ACETYLTRANSFERASE"/>
    <property type="match status" value="1"/>
</dbReference>
<proteinExistence type="inferred from homology"/>
<evidence type="ECO:0000313" key="2">
    <source>
        <dbReference type="EMBL" id="ADU42388.1"/>
    </source>
</evidence>